<reference evidence="1" key="1">
    <citation type="journal article" date="2013" name="J. Plant Res.">
        <title>Effect of fungi and light on seed germination of three Opuntia species from semiarid lands of central Mexico.</title>
        <authorList>
            <person name="Delgado-Sanchez P."/>
            <person name="Jimenez-Bremont J.F."/>
            <person name="Guerrero-Gonzalez Mde L."/>
            <person name="Flores J."/>
        </authorList>
    </citation>
    <scope>NUCLEOTIDE SEQUENCE</scope>
    <source>
        <tissue evidence="1">Cladode</tissue>
    </source>
</reference>
<organism evidence="1">
    <name type="scientific">Opuntia streptacantha</name>
    <name type="common">Prickly pear cactus</name>
    <name type="synonym">Opuntia cardona</name>
    <dbReference type="NCBI Taxonomy" id="393608"/>
    <lineage>
        <taxon>Eukaryota</taxon>
        <taxon>Viridiplantae</taxon>
        <taxon>Streptophyta</taxon>
        <taxon>Embryophyta</taxon>
        <taxon>Tracheophyta</taxon>
        <taxon>Spermatophyta</taxon>
        <taxon>Magnoliopsida</taxon>
        <taxon>eudicotyledons</taxon>
        <taxon>Gunneridae</taxon>
        <taxon>Pentapetalae</taxon>
        <taxon>Caryophyllales</taxon>
        <taxon>Cactineae</taxon>
        <taxon>Cactaceae</taxon>
        <taxon>Opuntioideae</taxon>
        <taxon>Opuntia</taxon>
    </lineage>
</organism>
<dbReference type="AlphaFoldDB" id="A0A7C8ZNN0"/>
<protein>
    <submittedName>
        <fullName evidence="1">Uncharacterized protein</fullName>
    </submittedName>
</protein>
<reference evidence="1" key="2">
    <citation type="submission" date="2020-07" db="EMBL/GenBank/DDBJ databases">
        <authorList>
            <person name="Vera ALvarez R."/>
            <person name="Arias-Moreno D.M."/>
            <person name="Jimenez-Jacinto V."/>
            <person name="Jimenez-Bremont J.F."/>
            <person name="Swaminathan K."/>
            <person name="Moose S.P."/>
            <person name="Guerrero-Gonzalez M.L."/>
            <person name="Marino-Ramirez L."/>
            <person name="Landsman D."/>
            <person name="Rodriguez-Kessler M."/>
            <person name="Delgado-Sanchez P."/>
        </authorList>
    </citation>
    <scope>NUCLEOTIDE SEQUENCE</scope>
    <source>
        <tissue evidence="1">Cladode</tissue>
    </source>
</reference>
<dbReference type="EMBL" id="GISG01150466">
    <property type="protein sequence ID" value="MBA4647416.1"/>
    <property type="molecule type" value="Transcribed_RNA"/>
</dbReference>
<accession>A0A7C8ZNN0</accession>
<proteinExistence type="predicted"/>
<name>A0A7C8ZNN0_OPUST</name>
<evidence type="ECO:0000313" key="1">
    <source>
        <dbReference type="EMBL" id="MBA4647416.1"/>
    </source>
</evidence>
<sequence>MRECELQELLGIAGALDDRSKRGVDPRLPHGASLASSFRIFLPQRPSWSDIIHGVFWFINWRWRIKSSHAEVFNARPSNHYTVISAKARWRTNKLQAFLFDSVIKP</sequence>